<dbReference type="SUPFAM" id="SSF56601">
    <property type="entry name" value="beta-lactamase/transpeptidase-like"/>
    <property type="match status" value="1"/>
</dbReference>
<keyword evidence="2" id="KW-0614">Plasmid</keyword>
<dbReference type="InterPro" id="IPR050789">
    <property type="entry name" value="Diverse_Enzym_Activities"/>
</dbReference>
<protein>
    <submittedName>
        <fullName evidence="2">Beta-lactamase family protein</fullName>
    </submittedName>
</protein>
<dbReference type="InterPro" id="IPR001466">
    <property type="entry name" value="Beta-lactam-related"/>
</dbReference>
<dbReference type="InterPro" id="IPR012338">
    <property type="entry name" value="Beta-lactam/transpept-like"/>
</dbReference>
<evidence type="ECO:0000313" key="2">
    <source>
        <dbReference type="EMBL" id="MCJ8150952.1"/>
    </source>
</evidence>
<dbReference type="PANTHER" id="PTHR43283">
    <property type="entry name" value="BETA-LACTAMASE-RELATED"/>
    <property type="match status" value="1"/>
</dbReference>
<gene>
    <name evidence="2" type="ORF">MKI86_17540</name>
</gene>
<feature type="domain" description="Beta-lactamase-related" evidence="1">
    <location>
        <begin position="99"/>
        <end position="394"/>
    </location>
</feature>
<evidence type="ECO:0000313" key="3">
    <source>
        <dbReference type="Proteomes" id="UP001201844"/>
    </source>
</evidence>
<evidence type="ECO:0000259" key="1">
    <source>
        <dbReference type="Pfam" id="PF00144"/>
    </source>
</evidence>
<reference evidence="2 3" key="1">
    <citation type="submission" date="2022-02" db="EMBL/GenBank/DDBJ databases">
        <title>Shinella B3.7 sp. nov., isolated from Sediment (Zhairuo Island).</title>
        <authorList>
            <person name="Chen G."/>
        </authorList>
    </citation>
    <scope>NUCLEOTIDE SEQUENCE [LARGE SCALE GENOMIC DNA]</scope>
    <source>
        <strain evidence="2 3">B3.7</strain>
        <plasmid evidence="2">unnamed</plasmid>
    </source>
</reference>
<name>A0ABT0CQR4_9HYPH</name>
<keyword evidence="3" id="KW-1185">Reference proteome</keyword>
<geneLocation type="plasmid" evidence="2">
    <name>unnamed</name>
</geneLocation>
<sequence>MREGVDAFPLTGGILMIKTFKETHGFARADVTLANWRTAPYSRWTFQNVRDFVPTSVIAAELVSAEQPLASDAFLDAAMDTGLAGAATARAFLDFAHTDAFVLMRRGEIVAEYYAPHADPNAPHLVFSISKSLTAVVSGILEAEGMLDPDRPVTDYLPEAKGSVYGDCTYRDVLDMRVSLDFEEAYLDPYGAFARYRRAMLWNPPMPDVEPETLASFLLTLQKAERPHGGPFYYASPNADLLGVIIERATGARFADLTSDLLWKPMGARNNAEVTVDAIGTPRTAGGVSITARDLARLGELLRNHGVRNGRQVIPEGWIRDMQDNGDREAWQQGHNVDLPNGRYRSQWYQSGEADGAFCAIGIHGQWLYVDPSTETVIVKLSSQPEPLGDEENQDVFTFFRALCRRAI</sequence>
<proteinExistence type="predicted"/>
<dbReference type="Gene3D" id="3.40.710.10">
    <property type="entry name" value="DD-peptidase/beta-lactamase superfamily"/>
    <property type="match status" value="1"/>
</dbReference>
<dbReference type="PANTHER" id="PTHR43283:SF7">
    <property type="entry name" value="BETA-LACTAMASE-RELATED DOMAIN-CONTAINING PROTEIN"/>
    <property type="match status" value="1"/>
</dbReference>
<dbReference type="EMBL" id="JAKVIN010000007">
    <property type="protein sequence ID" value="MCJ8150952.1"/>
    <property type="molecule type" value="Genomic_DNA"/>
</dbReference>
<comment type="caution">
    <text evidence="2">The sequence shown here is derived from an EMBL/GenBank/DDBJ whole genome shotgun (WGS) entry which is preliminary data.</text>
</comment>
<accession>A0ABT0CQR4</accession>
<dbReference type="RefSeq" id="WP_241603339.1">
    <property type="nucleotide sequence ID" value="NZ_JAKVIN010000007.1"/>
</dbReference>
<dbReference type="Pfam" id="PF00144">
    <property type="entry name" value="Beta-lactamase"/>
    <property type="match status" value="1"/>
</dbReference>
<organism evidence="2 3">
    <name type="scientific">Shinella sedimenti</name>
    <dbReference type="NCBI Taxonomy" id="2919913"/>
    <lineage>
        <taxon>Bacteria</taxon>
        <taxon>Pseudomonadati</taxon>
        <taxon>Pseudomonadota</taxon>
        <taxon>Alphaproteobacteria</taxon>
        <taxon>Hyphomicrobiales</taxon>
        <taxon>Rhizobiaceae</taxon>
        <taxon>Shinella</taxon>
    </lineage>
</organism>
<dbReference type="Proteomes" id="UP001201844">
    <property type="component" value="Unassembled WGS sequence"/>
</dbReference>